<protein>
    <submittedName>
        <fullName evidence="1">Uncharacterized protein</fullName>
    </submittedName>
</protein>
<organism evidence="1 3">
    <name type="scientific">Ferranicluibacter rubi</name>
    <dbReference type="NCBI Taxonomy" id="2715133"/>
    <lineage>
        <taxon>Bacteria</taxon>
        <taxon>Pseudomonadati</taxon>
        <taxon>Pseudomonadota</taxon>
        <taxon>Alphaproteobacteria</taxon>
        <taxon>Hyphomicrobiales</taxon>
        <taxon>Rhizobiaceae</taxon>
        <taxon>Ferranicluibacter</taxon>
    </lineage>
</organism>
<evidence type="ECO:0000313" key="2">
    <source>
        <dbReference type="EMBL" id="NHT75982.1"/>
    </source>
</evidence>
<accession>A0AA43ZFH4</accession>
<reference evidence="1" key="1">
    <citation type="submission" date="2020-03" db="EMBL/GenBank/DDBJ databases">
        <title>Ferranicluibacter endophyticum gen. nov., sp. nov., a new genus isolated from Rubus ulmifolius Schott. stem.</title>
        <authorList>
            <person name="Roca-Couso R."/>
            <person name="Flores-Felix J.D."/>
            <person name="Igual J.M."/>
            <person name="Rivas R."/>
        </authorList>
    </citation>
    <scope>NUCLEOTIDE SEQUENCE</scope>
    <source>
        <strain evidence="1">CRRU44</strain>
    </source>
</reference>
<evidence type="ECO:0000313" key="1">
    <source>
        <dbReference type="EMBL" id="NHT75922.1"/>
    </source>
</evidence>
<dbReference type="EMBL" id="JAANCM010000004">
    <property type="protein sequence ID" value="NHT75922.1"/>
    <property type="molecule type" value="Genomic_DNA"/>
</dbReference>
<proteinExistence type="predicted"/>
<dbReference type="EMBL" id="JAANCM010000004">
    <property type="protein sequence ID" value="NHT75982.1"/>
    <property type="molecule type" value="Genomic_DNA"/>
</dbReference>
<keyword evidence="3" id="KW-1185">Reference proteome</keyword>
<evidence type="ECO:0000313" key="3">
    <source>
        <dbReference type="Proteomes" id="UP001155840"/>
    </source>
</evidence>
<name>A0AA43ZFH4_9HYPH</name>
<dbReference type="Proteomes" id="UP001155840">
    <property type="component" value="Unassembled WGS sequence"/>
</dbReference>
<dbReference type="AlphaFoldDB" id="A0AA43ZFH4"/>
<gene>
    <name evidence="1" type="ORF">G8E10_09210</name>
    <name evidence="2" type="ORF">G8E10_09545</name>
</gene>
<dbReference type="RefSeq" id="WP_167128293.1">
    <property type="nucleotide sequence ID" value="NZ_JAANCM010000004.1"/>
</dbReference>
<comment type="caution">
    <text evidence="1">The sequence shown here is derived from an EMBL/GenBank/DDBJ whole genome shotgun (WGS) entry which is preliminary data.</text>
</comment>
<sequence length="83" mass="8841">MTMFRKLPVVVEAFQFSGSEIDGPAWAVEAVDYGVIRFDAGSAVVKTLNGDLTAGPGDWIVRGAEGEIYPVKGDIFAATYEVA</sequence>